<dbReference type="NCBIfam" id="TIGR03696">
    <property type="entry name" value="Rhs_assc_core"/>
    <property type="match status" value="1"/>
</dbReference>
<feature type="signal peptide" evidence="1">
    <location>
        <begin position="1"/>
        <end position="22"/>
    </location>
</feature>
<reference evidence="3 4" key="1">
    <citation type="submission" date="2019-07" db="EMBL/GenBank/DDBJ databases">
        <title>Genomic Encyclopedia of Archaeal and Bacterial Type Strains, Phase II (KMG-II): from individual species to whole genera.</title>
        <authorList>
            <person name="Goeker M."/>
        </authorList>
    </citation>
    <scope>NUCLEOTIDE SEQUENCE [LARGE SCALE GENOMIC DNA]</scope>
    <source>
        <strain evidence="3 4">DSM 14571</strain>
    </source>
</reference>
<name>A0ABY3NIJ6_ELIMR</name>
<keyword evidence="1" id="KW-0732">Signal</keyword>
<feature type="chain" id="PRO_5047429139" evidence="1">
    <location>
        <begin position="23"/>
        <end position="1206"/>
    </location>
</feature>
<evidence type="ECO:0000259" key="2">
    <source>
        <dbReference type="Pfam" id="PF20041"/>
    </source>
</evidence>
<dbReference type="Pfam" id="PF20041">
    <property type="entry name" value="DUF6443"/>
    <property type="match status" value="1"/>
</dbReference>
<comment type="caution">
    <text evidence="3">The sequence shown here is derived from an EMBL/GenBank/DDBJ whole genome shotgun (WGS) entry which is preliminary data.</text>
</comment>
<feature type="domain" description="DUF6443" evidence="2">
    <location>
        <begin position="101"/>
        <end position="222"/>
    </location>
</feature>
<dbReference type="InterPro" id="IPR022385">
    <property type="entry name" value="Rhs_assc_core"/>
</dbReference>
<proteinExistence type="predicted"/>
<sequence length="1206" mass="131870">MFKFKHFYTMGILMAGTLSSHAQIILTNPVTEQNKSVSDPYSIRLLPGFNAASPAVNSFRASLGASSNPNPTPNYNSPNPTASISVNENYIYSRTYLAPRSSSDPAAPQQQSISYFDGLGRPKQELSIKSTPLGNDLATEIPYDSFGRQVQSWLPVPMGSKNGNIQSGVQTAASGYYKKADGSTDPLAYGEKILENSPLDRILAQAAPGSDWDGKKIQFQYQANADGEVYRYTTSTSWSNNATVSVLGLSGTYGANSLYKNVVTDEDGNSTIEFKNGQGQTVLVRKNDGSHDMDTYYVYNEYDQLAFVIPPLAIDKGIDATLLNELAYQYRYDGQNRLVEKKLPGKDWEYMVYDKQDRLVLTQDGKLRQQNKWLFTKYDKFGRVAYTGLLDSAPGRDAQQSNMVHFGVNNEERSTSGFAQNGATVYYSSSAYPVSNFTLLTVNYYDEYPPGSPAVFNGASVLGSVPVNGRSTKGLPVASMVKNIEDNGWTKSYTWYDDKARPVATESQNHLGGYTRTSSVLAFSGVPTSTTTYHKRDASSGEMVMKEDFSYDHQNRLVKHTHQVNSGPVEVLTENIYNELGQLEARNIGNGIQSIKNEYNIRGALTKMNNPKNLLNKLFGFELKYINPSGTSKKYNGNIAETDWATQSDGTLRRYSYQYDGVNRLKEGSYWDNAGAASGSYAEKLNYDLNGNITGLQRTGQGAGLMDQLNYTYDQSGNSNKLIRVNDASGNAAGYPVGGNTIVYDINGNMVNHLDKGISNIAYNYLNLPSSITASIGNTDYVYRADGSKVKKVFGGKTTDYLDGFQYENGVLQFVPTSEGYYDLTKNKYIYNYTDHLGNVRLSYTKGASGGAEIIEENNYYPFGLKHQGYNSTSLANNAYQYKYNGKELQETGMYDYGARMYMPELGRWGVVDPLAEKMTRHSPYNYAFNNPIRFIDPDGRETKDWVYNYKNNSVYWNNDATSQATAGKNETYLGKSGEYTAEGGSTTVLNSDGNFKNNAILGGLATNLDPLIQAGQNGPLMSTLAFGDSNTPMLKEASGSNTPEVAMGNPSGRLAVAGLYGLQGSVSGITTEFALAKIGLAAKLSWSLTGSTSGDALGSLGVQIANPTSKGFAGIVNNAKALWGTSQEQMAAHLGEGWTSGSYGSNGMGWKFTNGDKSIFYNQSSSAHGGAEYWGFSSGELGKTKIVNPSTYLHRAGDKATIIYK</sequence>
<dbReference type="PANTHER" id="PTHR32305">
    <property type="match status" value="1"/>
</dbReference>
<evidence type="ECO:0000256" key="1">
    <source>
        <dbReference type="SAM" id="SignalP"/>
    </source>
</evidence>
<protein>
    <submittedName>
        <fullName evidence="3">RHS repeat-associated protein</fullName>
    </submittedName>
</protein>
<evidence type="ECO:0000313" key="4">
    <source>
        <dbReference type="Proteomes" id="UP000324513"/>
    </source>
</evidence>
<keyword evidence="4" id="KW-1185">Reference proteome</keyword>
<dbReference type="InterPro" id="IPR050708">
    <property type="entry name" value="T6SS_VgrG/RHS"/>
</dbReference>
<dbReference type="Proteomes" id="UP000324513">
    <property type="component" value="Unassembled WGS sequence"/>
</dbReference>
<organism evidence="3 4">
    <name type="scientific">Elizabethkingia miricola</name>
    <name type="common">Chryseobacterium miricola</name>
    <dbReference type="NCBI Taxonomy" id="172045"/>
    <lineage>
        <taxon>Bacteria</taxon>
        <taxon>Pseudomonadati</taxon>
        <taxon>Bacteroidota</taxon>
        <taxon>Flavobacteriia</taxon>
        <taxon>Flavobacteriales</taxon>
        <taxon>Weeksellaceae</taxon>
        <taxon>Elizabethkingia</taxon>
    </lineage>
</organism>
<gene>
    <name evidence="3" type="ORF">LX74_00960</name>
</gene>
<dbReference type="EMBL" id="VNHK01000003">
    <property type="protein sequence ID" value="TYO92899.1"/>
    <property type="molecule type" value="Genomic_DNA"/>
</dbReference>
<dbReference type="PANTHER" id="PTHR32305:SF15">
    <property type="entry name" value="PROTEIN RHSA-RELATED"/>
    <property type="match status" value="1"/>
</dbReference>
<dbReference type="Gene3D" id="2.180.10.10">
    <property type="entry name" value="RHS repeat-associated core"/>
    <property type="match status" value="1"/>
</dbReference>
<evidence type="ECO:0000313" key="3">
    <source>
        <dbReference type="EMBL" id="TYO92899.1"/>
    </source>
</evidence>
<accession>A0ABY3NIJ6</accession>
<dbReference type="InterPro" id="IPR045619">
    <property type="entry name" value="DUF6443"/>
</dbReference>
<dbReference type="RefSeq" id="WP_260255580.1">
    <property type="nucleotide sequence ID" value="NZ_FLSS01000021.1"/>
</dbReference>